<dbReference type="AlphaFoldDB" id="A0A5C6CGE3"/>
<proteinExistence type="predicted"/>
<keyword evidence="2" id="KW-1185">Reference proteome</keyword>
<accession>A0A5C6CGE3</accession>
<dbReference type="Proteomes" id="UP000316304">
    <property type="component" value="Unassembled WGS sequence"/>
</dbReference>
<name>A0A5C6CGE3_9BACT</name>
<reference evidence="1 2" key="1">
    <citation type="submission" date="2019-02" db="EMBL/GenBank/DDBJ databases">
        <title>Deep-cultivation of Planctomycetes and their phenomic and genomic characterization uncovers novel biology.</title>
        <authorList>
            <person name="Wiegand S."/>
            <person name="Jogler M."/>
            <person name="Boedeker C."/>
            <person name="Pinto D."/>
            <person name="Vollmers J."/>
            <person name="Rivas-Marin E."/>
            <person name="Kohn T."/>
            <person name="Peeters S.H."/>
            <person name="Heuer A."/>
            <person name="Rast P."/>
            <person name="Oberbeckmann S."/>
            <person name="Bunk B."/>
            <person name="Jeske O."/>
            <person name="Meyerdierks A."/>
            <person name="Storesund J.E."/>
            <person name="Kallscheuer N."/>
            <person name="Luecker S."/>
            <person name="Lage O.M."/>
            <person name="Pohl T."/>
            <person name="Merkel B.J."/>
            <person name="Hornburger P."/>
            <person name="Mueller R.-W."/>
            <person name="Bruemmer F."/>
            <person name="Labrenz M."/>
            <person name="Spormann A.M."/>
            <person name="Op Den Camp H."/>
            <person name="Overmann J."/>
            <person name="Amann R."/>
            <person name="Jetten M.S.M."/>
            <person name="Mascher T."/>
            <person name="Medema M.H."/>
            <person name="Devos D.P."/>
            <person name="Kaster A.-K."/>
            <person name="Ovreas L."/>
            <person name="Rohde M."/>
            <person name="Galperin M.Y."/>
            <person name="Jogler C."/>
        </authorList>
    </citation>
    <scope>NUCLEOTIDE SEQUENCE [LARGE SCALE GENOMIC DNA]</scope>
    <source>
        <strain evidence="1 2">Pla52o</strain>
    </source>
</reference>
<dbReference type="EMBL" id="SJPT01000005">
    <property type="protein sequence ID" value="TWU22351.1"/>
    <property type="molecule type" value="Genomic_DNA"/>
</dbReference>
<evidence type="ECO:0000313" key="1">
    <source>
        <dbReference type="EMBL" id="TWU22351.1"/>
    </source>
</evidence>
<evidence type="ECO:0000313" key="2">
    <source>
        <dbReference type="Proteomes" id="UP000316304"/>
    </source>
</evidence>
<gene>
    <name evidence="1" type="ORF">Pla52o_34070</name>
</gene>
<organism evidence="1 2">
    <name type="scientific">Novipirellula galeiformis</name>
    <dbReference type="NCBI Taxonomy" id="2528004"/>
    <lineage>
        <taxon>Bacteria</taxon>
        <taxon>Pseudomonadati</taxon>
        <taxon>Planctomycetota</taxon>
        <taxon>Planctomycetia</taxon>
        <taxon>Pirellulales</taxon>
        <taxon>Pirellulaceae</taxon>
        <taxon>Novipirellula</taxon>
    </lineage>
</organism>
<comment type="caution">
    <text evidence="1">The sequence shown here is derived from an EMBL/GenBank/DDBJ whole genome shotgun (WGS) entry which is preliminary data.</text>
</comment>
<protein>
    <submittedName>
        <fullName evidence="1">Uncharacterized protein</fullName>
    </submittedName>
</protein>
<sequence length="53" mass="6236">MHRTTPLKCFAEYYFITRSGEYRKMDDRKMMMLHLGADHFSVSHLPVNSASLD</sequence>